<proteinExistence type="predicted"/>
<protein>
    <submittedName>
        <fullName evidence="3">DUF2157 domain-containing protein</fullName>
    </submittedName>
</protein>
<feature type="transmembrane region" description="Helical" evidence="1">
    <location>
        <begin position="272"/>
        <end position="292"/>
    </location>
</feature>
<dbReference type="InterPro" id="IPR018677">
    <property type="entry name" value="DUF2157"/>
</dbReference>
<feature type="domain" description="DUF2157" evidence="2">
    <location>
        <begin position="12"/>
        <end position="147"/>
    </location>
</feature>
<reference evidence="3 4" key="1">
    <citation type="submission" date="2022-09" db="EMBL/GenBank/DDBJ databases">
        <authorList>
            <person name="Han X.L."/>
            <person name="Wang Q."/>
            <person name="Lu T."/>
        </authorList>
    </citation>
    <scope>NUCLEOTIDE SEQUENCE [LARGE SCALE GENOMIC DNA]</scope>
    <source>
        <strain evidence="3 4">WQ 127069</strain>
    </source>
</reference>
<evidence type="ECO:0000256" key="1">
    <source>
        <dbReference type="SAM" id="Phobius"/>
    </source>
</evidence>
<feature type="transmembrane region" description="Helical" evidence="1">
    <location>
        <begin position="193"/>
        <end position="210"/>
    </location>
</feature>
<dbReference type="Pfam" id="PF09925">
    <property type="entry name" value="DUF2157"/>
    <property type="match status" value="1"/>
</dbReference>
<dbReference type="Proteomes" id="UP001652445">
    <property type="component" value="Unassembled WGS sequence"/>
</dbReference>
<feature type="transmembrane region" description="Helical" evidence="1">
    <location>
        <begin position="313"/>
        <end position="335"/>
    </location>
</feature>
<keyword evidence="1" id="KW-1133">Transmembrane helix</keyword>
<evidence type="ECO:0000313" key="3">
    <source>
        <dbReference type="EMBL" id="MCU6791490.1"/>
    </source>
</evidence>
<name>A0ABT2UA27_9BACL</name>
<sequence length="409" mass="47471">MSRKWLEHEGPEWVDKRIITREQYEQILDLYHDNKHAIGVLPLLGSILVGLGILSFIAANWQEIPQLVRLILIIVLMVVFYAGGELFRKNDHDRLGLAMTALGLTCFGGGIVLIAQMFHLVSYDITSFIIWGSVGTLLTYLYRSKLLYLMSLLIFTVAQWYGVVEHHQFSYVCFAIMVVGLGYYSWRRQHVGVIWCFAVSFMLQALMLVIEQEWKFLWIFVPMMLLYTLGDWIKDRSSGFALQSVPLASAFLFAIVMVLAFDDFTRGDRLELLAQIPYFMGALLLLFAVSLYGKWKHNRISSAFEWILAVPFIYLHSGIAVMYLLALFTFSFYVLWRGYMEQWRFKINFATVLFICTTMVAYFKLTWDFMDKSLFFIIGGLLLLTLSWFLNRRKKVVLRDANEGGNHNE</sequence>
<keyword evidence="4" id="KW-1185">Reference proteome</keyword>
<keyword evidence="1" id="KW-0812">Transmembrane</keyword>
<comment type="caution">
    <text evidence="3">The sequence shown here is derived from an EMBL/GenBank/DDBJ whole genome shotgun (WGS) entry which is preliminary data.</text>
</comment>
<feature type="transmembrane region" description="Helical" evidence="1">
    <location>
        <begin position="146"/>
        <end position="163"/>
    </location>
</feature>
<feature type="transmembrane region" description="Helical" evidence="1">
    <location>
        <begin position="64"/>
        <end position="83"/>
    </location>
</feature>
<feature type="transmembrane region" description="Helical" evidence="1">
    <location>
        <begin position="121"/>
        <end position="141"/>
    </location>
</feature>
<feature type="transmembrane region" description="Helical" evidence="1">
    <location>
        <begin position="169"/>
        <end position="186"/>
    </location>
</feature>
<keyword evidence="1" id="KW-0472">Membrane</keyword>
<feature type="transmembrane region" description="Helical" evidence="1">
    <location>
        <begin position="240"/>
        <end position="260"/>
    </location>
</feature>
<accession>A0ABT2UA27</accession>
<dbReference type="EMBL" id="JAOQIO010000007">
    <property type="protein sequence ID" value="MCU6791490.1"/>
    <property type="molecule type" value="Genomic_DNA"/>
</dbReference>
<evidence type="ECO:0000313" key="4">
    <source>
        <dbReference type="Proteomes" id="UP001652445"/>
    </source>
</evidence>
<feature type="transmembrane region" description="Helical" evidence="1">
    <location>
        <begin position="374"/>
        <end position="390"/>
    </location>
</feature>
<feature type="transmembrane region" description="Helical" evidence="1">
    <location>
        <begin position="37"/>
        <end position="58"/>
    </location>
</feature>
<gene>
    <name evidence="3" type="ORF">OB236_05020</name>
</gene>
<feature type="transmembrane region" description="Helical" evidence="1">
    <location>
        <begin position="347"/>
        <end position="367"/>
    </location>
</feature>
<dbReference type="RefSeq" id="WP_262683031.1">
    <property type="nucleotide sequence ID" value="NZ_JAOQIO010000007.1"/>
</dbReference>
<feature type="transmembrane region" description="Helical" evidence="1">
    <location>
        <begin position="95"/>
        <end position="115"/>
    </location>
</feature>
<evidence type="ECO:0000259" key="2">
    <source>
        <dbReference type="Pfam" id="PF09925"/>
    </source>
</evidence>
<organism evidence="3 4">
    <name type="scientific">Paenibacillus baimaensis</name>
    <dbReference type="NCBI Taxonomy" id="2982185"/>
    <lineage>
        <taxon>Bacteria</taxon>
        <taxon>Bacillati</taxon>
        <taxon>Bacillota</taxon>
        <taxon>Bacilli</taxon>
        <taxon>Bacillales</taxon>
        <taxon>Paenibacillaceae</taxon>
        <taxon>Paenibacillus</taxon>
    </lineage>
</organism>